<dbReference type="PROSITE" id="PS00609">
    <property type="entry name" value="GLYCOSYL_HYDROL_F32"/>
    <property type="match status" value="1"/>
</dbReference>
<evidence type="ECO:0000259" key="9">
    <source>
        <dbReference type="Pfam" id="PF00251"/>
    </source>
</evidence>
<dbReference type="GO" id="GO:0016301">
    <property type="term" value="F:kinase activity"/>
    <property type="evidence" value="ECO:0007669"/>
    <property type="project" value="UniProtKB-KW"/>
</dbReference>
<dbReference type="PROSITE" id="PS00584">
    <property type="entry name" value="PFKB_KINASES_2"/>
    <property type="match status" value="1"/>
</dbReference>
<dbReference type="SUPFAM" id="SSF53613">
    <property type="entry name" value="Ribokinase-like"/>
    <property type="match status" value="1"/>
</dbReference>
<evidence type="ECO:0000256" key="8">
    <source>
        <dbReference type="RuleBase" id="RU003704"/>
    </source>
</evidence>
<keyword evidence="4 8" id="KW-0808">Transferase</keyword>
<dbReference type="InterPro" id="IPR051214">
    <property type="entry name" value="GH32_Enzymes"/>
</dbReference>
<evidence type="ECO:0000256" key="7">
    <source>
        <dbReference type="ARBA" id="ARBA00023295"/>
    </source>
</evidence>
<comment type="similarity">
    <text evidence="2 8">Belongs to the carbohydrate kinase PfkB family.</text>
</comment>
<evidence type="ECO:0000256" key="1">
    <source>
        <dbReference type="ARBA" id="ARBA00009902"/>
    </source>
</evidence>
<dbReference type="PRINTS" id="PR00990">
    <property type="entry name" value="RIBOKINASE"/>
</dbReference>
<dbReference type="SMART" id="SM00640">
    <property type="entry name" value="Glyco_32"/>
    <property type="match status" value="1"/>
</dbReference>
<dbReference type="EMBL" id="CABHNW010000074">
    <property type="protein sequence ID" value="VUX37678.1"/>
    <property type="molecule type" value="Genomic_DNA"/>
</dbReference>
<dbReference type="InterPro" id="IPR002173">
    <property type="entry name" value="Carboh/pur_kinase_PfkB_CS"/>
</dbReference>
<dbReference type="GO" id="GO:0005975">
    <property type="term" value="P:carbohydrate metabolic process"/>
    <property type="evidence" value="ECO:0007669"/>
    <property type="project" value="InterPro"/>
</dbReference>
<dbReference type="CDD" id="cd01167">
    <property type="entry name" value="bac_FRK"/>
    <property type="match status" value="1"/>
</dbReference>
<dbReference type="InterPro" id="IPR029056">
    <property type="entry name" value="Ribokinase-like"/>
</dbReference>
<dbReference type="Gene3D" id="3.40.1190.20">
    <property type="match status" value="1"/>
</dbReference>
<dbReference type="Gene3D" id="2.115.10.20">
    <property type="entry name" value="Glycosyl hydrolase domain, family 43"/>
    <property type="match status" value="1"/>
</dbReference>
<dbReference type="InterPro" id="IPR011611">
    <property type="entry name" value="PfkB_dom"/>
</dbReference>
<feature type="domain" description="Glycosyl hydrolase family 32 N-terminal" evidence="9">
    <location>
        <begin position="10"/>
        <end position="310"/>
    </location>
</feature>
<keyword evidence="6 11" id="KW-0378">Hydrolase</keyword>
<dbReference type="Proteomes" id="UP000408482">
    <property type="component" value="Unassembled WGS sequence"/>
</dbReference>
<dbReference type="EC" id="3.2.1.26" evidence="3"/>
<dbReference type="Pfam" id="PF00294">
    <property type="entry name" value="PfkB"/>
    <property type="match status" value="1"/>
</dbReference>
<proteinExistence type="inferred from homology"/>
<evidence type="ECO:0000256" key="3">
    <source>
        <dbReference type="ARBA" id="ARBA00012758"/>
    </source>
</evidence>
<protein>
    <recommendedName>
        <fullName evidence="3">beta-fructofuranosidase</fullName>
        <ecNumber evidence="3">3.2.1.26</ecNumber>
    </recommendedName>
</protein>
<evidence type="ECO:0000256" key="2">
    <source>
        <dbReference type="ARBA" id="ARBA00010688"/>
    </source>
</evidence>
<gene>
    <name evidence="11" type="primary">bfrA</name>
    <name evidence="11" type="ORF">RSSSTS7063_03183</name>
</gene>
<accession>A0A564VZ79</accession>
<dbReference type="SUPFAM" id="SSF75005">
    <property type="entry name" value="Arabinanase/levansucrase/invertase"/>
    <property type="match status" value="1"/>
</dbReference>
<dbReference type="Pfam" id="PF00251">
    <property type="entry name" value="Glyco_hydro_32N"/>
    <property type="match status" value="1"/>
</dbReference>
<dbReference type="InterPro" id="IPR002139">
    <property type="entry name" value="Ribo/fructo_kinase"/>
</dbReference>
<feature type="domain" description="Carbohydrate kinase PfkB" evidence="10">
    <location>
        <begin position="458"/>
        <end position="761"/>
    </location>
</feature>
<dbReference type="InterPro" id="IPR018053">
    <property type="entry name" value="Glyco_hydro_32_AS"/>
</dbReference>
<dbReference type="PANTHER" id="PTHR43101:SF1">
    <property type="entry name" value="BETA-FRUCTOSIDASE"/>
    <property type="match status" value="1"/>
</dbReference>
<reference evidence="11 12" key="1">
    <citation type="submission" date="2019-07" db="EMBL/GenBank/DDBJ databases">
        <authorList>
            <person name="Hibberd C M."/>
            <person name="Gehrig L. J."/>
            <person name="Chang H.-W."/>
            <person name="Venkatesh S."/>
        </authorList>
    </citation>
    <scope>NUCLEOTIDE SEQUENCE [LARGE SCALE GENOMIC DNA]</scope>
    <source>
        <strain evidence="11">Blautia_luti_SSTS_Bg7063</strain>
    </source>
</reference>
<dbReference type="AlphaFoldDB" id="A0A564VZ79"/>
<sequence length="772" mass="87833">MREIVRPSLHFTPQKGWINDPNGLVFFKGQYHIFYQYNPYHDSWDSMHWGHAVSRDLIHWDELEPALVPDMPYDNDKNGGCFSGSVVVQDNQLFLFYTGRTEDETGIFETQNLAVSKDGRHFVKIEENPLINEVPEKGGRDFRDPKVFFAQGKWRMICGGSTGRIEHPESRGRIYLFSSTDLYHWTYSGILYEAEPGEGRMFECPDAFCLDDVWFLTASPMYEKDSATTLYLSGQVDFDKCEFHKKISGTLDLGTHYYAAQTYPVLNGEIRSVAWLGGWLWMPWIRDFGPKEGYRGILDVSRVWYLDDNRRLCAKVADKVKDEMKLFRRTLEKHWTGENIPPQSQPVMVELKGKLPGDGELLCIDLYDTDRHTVTICFDYSKKEMTVNYNRADTASRYGIRTVSCEMMEKETDIDILIDGNTFTLLWEHGLYRYTGKLYPQGNIGVDIKYRAKRHYDITSLGEILIDFTGKKESERQTLSYTQNPGGAPANVVVAAQRLGAQTAFIGKVGEDFLGDFLKETLDKCGVSTEGLISDADYFTTLAFVKLADNGERNFAFARKPGADIRLKAEEVRKDIICQSRIFHVGSLSLTDELSRNAEFIALKAAKNNGIIISYDPNYRASLWDSQEEACKWMRSILEYADIVKVSEEEIELLTGYTDVRKAAESITEYGAKIVLITLGEKGSFVYLQDQQEAYVSGYSSKVVDTTGAGDSFMGGFLYKICESGKRIEEYSLQEMIECVRFGNAMASLCVEREGAIPAMPVMEEVIKRINS</sequence>
<dbReference type="CDD" id="cd08996">
    <property type="entry name" value="GH32_FFase"/>
    <property type="match status" value="1"/>
</dbReference>
<dbReference type="InterPro" id="IPR001362">
    <property type="entry name" value="Glyco_hydro_32"/>
</dbReference>
<organism evidence="11 12">
    <name type="scientific">Blautia luti</name>
    <dbReference type="NCBI Taxonomy" id="89014"/>
    <lineage>
        <taxon>Bacteria</taxon>
        <taxon>Bacillati</taxon>
        <taxon>Bacillota</taxon>
        <taxon>Clostridia</taxon>
        <taxon>Lachnospirales</taxon>
        <taxon>Lachnospiraceae</taxon>
        <taxon>Blautia</taxon>
    </lineage>
</organism>
<dbReference type="GO" id="GO:0004564">
    <property type="term" value="F:beta-fructofuranosidase activity"/>
    <property type="evidence" value="ECO:0007669"/>
    <property type="project" value="UniProtKB-EC"/>
</dbReference>
<evidence type="ECO:0000256" key="5">
    <source>
        <dbReference type="ARBA" id="ARBA00022777"/>
    </source>
</evidence>
<evidence type="ECO:0000256" key="4">
    <source>
        <dbReference type="ARBA" id="ARBA00022679"/>
    </source>
</evidence>
<evidence type="ECO:0000259" key="10">
    <source>
        <dbReference type="Pfam" id="PF00294"/>
    </source>
</evidence>
<evidence type="ECO:0000313" key="11">
    <source>
        <dbReference type="EMBL" id="VUX37678.1"/>
    </source>
</evidence>
<comment type="similarity">
    <text evidence="1">Belongs to the glycosyl hydrolase 32 family.</text>
</comment>
<dbReference type="InterPro" id="IPR013148">
    <property type="entry name" value="Glyco_hydro_32_N"/>
</dbReference>
<name>A0A564VZ79_9FIRM</name>
<dbReference type="RefSeq" id="WP_118071784.1">
    <property type="nucleotide sequence ID" value="NZ_CABHMX010000056.1"/>
</dbReference>
<evidence type="ECO:0000256" key="6">
    <source>
        <dbReference type="ARBA" id="ARBA00022801"/>
    </source>
</evidence>
<evidence type="ECO:0000313" key="12">
    <source>
        <dbReference type="Proteomes" id="UP000408482"/>
    </source>
</evidence>
<keyword evidence="5 8" id="KW-0418">Kinase</keyword>
<dbReference type="PANTHER" id="PTHR43101">
    <property type="entry name" value="BETA-FRUCTOSIDASE"/>
    <property type="match status" value="1"/>
</dbReference>
<dbReference type="InterPro" id="IPR023296">
    <property type="entry name" value="Glyco_hydro_beta-prop_sf"/>
</dbReference>
<keyword evidence="12" id="KW-1185">Reference proteome</keyword>
<keyword evidence="7 11" id="KW-0326">Glycosidase</keyword>